<dbReference type="Proteomes" id="UP000075243">
    <property type="component" value="Unassembled WGS sequence"/>
</dbReference>
<gene>
    <name evidence="1" type="ORF">KK1_043915</name>
    <name evidence="2" type="ORF">KK1_043920</name>
</gene>
<dbReference type="PANTHER" id="PTHR33240:SF15">
    <property type="entry name" value="GAG-PRO-LIKE PROTEIN"/>
    <property type="match status" value="1"/>
</dbReference>
<organism evidence="1 3">
    <name type="scientific">Cajanus cajan</name>
    <name type="common">Pigeon pea</name>
    <name type="synonym">Cajanus indicus</name>
    <dbReference type="NCBI Taxonomy" id="3821"/>
    <lineage>
        <taxon>Eukaryota</taxon>
        <taxon>Viridiplantae</taxon>
        <taxon>Streptophyta</taxon>
        <taxon>Embryophyta</taxon>
        <taxon>Tracheophyta</taxon>
        <taxon>Spermatophyta</taxon>
        <taxon>Magnoliopsida</taxon>
        <taxon>eudicotyledons</taxon>
        <taxon>Gunneridae</taxon>
        <taxon>Pentapetalae</taxon>
        <taxon>rosids</taxon>
        <taxon>fabids</taxon>
        <taxon>Fabales</taxon>
        <taxon>Fabaceae</taxon>
        <taxon>Papilionoideae</taxon>
        <taxon>50 kb inversion clade</taxon>
        <taxon>NPAAA clade</taxon>
        <taxon>indigoferoid/millettioid clade</taxon>
        <taxon>Phaseoleae</taxon>
        <taxon>Cajanus</taxon>
    </lineage>
</organism>
<evidence type="ECO:0000313" key="2">
    <source>
        <dbReference type="EMBL" id="KYP35069.1"/>
    </source>
</evidence>
<evidence type="ECO:0000313" key="1">
    <source>
        <dbReference type="EMBL" id="KYP35064.1"/>
    </source>
</evidence>
<dbReference type="Gramene" id="C.cajan_40805.t">
    <property type="protein sequence ID" value="C.cajan_40805.t.cds1"/>
    <property type="gene ID" value="C.cajan_40805"/>
</dbReference>
<evidence type="ECO:0000313" key="3">
    <source>
        <dbReference type="Proteomes" id="UP000075243"/>
    </source>
</evidence>
<protein>
    <submittedName>
        <fullName evidence="1">Uncharacterized protein</fullName>
    </submittedName>
</protein>
<sequence length="96" mass="10866">MVISVEVANWEVHKTLIDQGSSADVLYWPTFLKLDLPHSLIQPYSEPLVSFAGERVHTRGFIELLTSFGTTTNSRRVLVKYLLVSLHIIYSLGDPH</sequence>
<dbReference type="EMBL" id="KQ484451">
    <property type="protein sequence ID" value="KYP35064.1"/>
    <property type="molecule type" value="Genomic_DNA"/>
</dbReference>
<dbReference type="AlphaFoldDB" id="A0A151QXN5"/>
<name>A0A151QXN5_CAJCA</name>
<reference evidence="1 3" key="1">
    <citation type="journal article" date="2012" name="Nat. Biotechnol.">
        <title>Draft genome sequence of pigeonpea (Cajanus cajan), an orphan legume crop of resource-poor farmers.</title>
        <authorList>
            <person name="Varshney R.K."/>
            <person name="Chen W."/>
            <person name="Li Y."/>
            <person name="Bharti A.K."/>
            <person name="Saxena R.K."/>
            <person name="Schlueter J.A."/>
            <person name="Donoghue M.T."/>
            <person name="Azam S."/>
            <person name="Fan G."/>
            <person name="Whaley A.M."/>
            <person name="Farmer A.D."/>
            <person name="Sheridan J."/>
            <person name="Iwata A."/>
            <person name="Tuteja R."/>
            <person name="Penmetsa R.V."/>
            <person name="Wu W."/>
            <person name="Upadhyaya H.D."/>
            <person name="Yang S.P."/>
            <person name="Shah T."/>
            <person name="Saxena K.B."/>
            <person name="Michael T."/>
            <person name="McCombie W.R."/>
            <person name="Yang B."/>
            <person name="Zhang G."/>
            <person name="Yang H."/>
            <person name="Wang J."/>
            <person name="Spillane C."/>
            <person name="Cook D.R."/>
            <person name="May G.D."/>
            <person name="Xu X."/>
            <person name="Jackson S.A."/>
        </authorList>
    </citation>
    <scope>NUCLEOTIDE SEQUENCE [LARGE SCALE GENOMIC DNA]</scope>
    <source>
        <strain evidence="3">cv. Asha</strain>
    </source>
</reference>
<proteinExistence type="predicted"/>
<dbReference type="Gramene" id="C.cajan_40800.t">
    <property type="protein sequence ID" value="C.cajan_40800.t.cds1"/>
    <property type="gene ID" value="C.cajan_40800"/>
</dbReference>
<dbReference type="PANTHER" id="PTHR33240">
    <property type="entry name" value="OS08G0508500 PROTEIN"/>
    <property type="match status" value="1"/>
</dbReference>
<dbReference type="EMBL" id="KQ484451">
    <property type="protein sequence ID" value="KYP35069.1"/>
    <property type="molecule type" value="Genomic_DNA"/>
</dbReference>
<keyword evidence="3" id="KW-1185">Reference proteome</keyword>
<accession>A0A151QXN5</accession>